<organism evidence="5 6">
    <name type="scientific">Pseudobacteriovorax antillogorgiicola</name>
    <dbReference type="NCBI Taxonomy" id="1513793"/>
    <lineage>
        <taxon>Bacteria</taxon>
        <taxon>Pseudomonadati</taxon>
        <taxon>Bdellovibrionota</taxon>
        <taxon>Oligoflexia</taxon>
        <taxon>Oligoflexales</taxon>
        <taxon>Pseudobacteriovoracaceae</taxon>
        <taxon>Pseudobacteriovorax</taxon>
    </lineage>
</organism>
<gene>
    <name evidence="5" type="ORF">SAMN06296036_11211</name>
</gene>
<evidence type="ECO:0000259" key="4">
    <source>
        <dbReference type="Pfam" id="PF10531"/>
    </source>
</evidence>
<name>A0A1Y6C0R2_9BACT</name>
<feature type="chain" id="PRO_5013187279" evidence="2">
    <location>
        <begin position="21"/>
        <end position="539"/>
    </location>
</feature>
<feature type="signal peptide" evidence="2">
    <location>
        <begin position="1"/>
        <end position="20"/>
    </location>
</feature>
<feature type="domain" description="Soluble ligand binding" evidence="4">
    <location>
        <begin position="436"/>
        <end position="479"/>
    </location>
</feature>
<dbReference type="InterPro" id="IPR049712">
    <property type="entry name" value="Poly_export"/>
</dbReference>
<evidence type="ECO:0000313" key="5">
    <source>
        <dbReference type="EMBL" id="SMF39500.1"/>
    </source>
</evidence>
<sequence length="539" mass="59954">MNIRSLIILGSLFLGTKSLAIENMDVSQEQTAVETKVRDSNILPFGANLFQGSFSKESFKGFNPDYQIDVGDAISVQFWGAVEFQQNLIVDAQGNIFLPKVGPVRVLGVRNQDLNAVIKKKVSQVYLKNVGVYTNLNTNQSVKVYVTGFVNSPGLYGGLNTDSVLYYLDKAKGIDLDRGSFVEVSLLRNGKKKLSIDLYEFILKGSMPIVQFHDGDTILVESRKPSLIIKGLVQNANSFELSSSTIDLKRLLELARPSAEATHIRVESNSGDQKTHAYHMIKKAKGLIFRAGDEITVVNDKQRGNLSVRVQGEHKSKREFIVKPGATIADILDQVELSNLSDQDHVQLFRKRVQATQKVRLAESLDKLEQSILGATSVTKEEAEIRAREAEMLLKLVERARRVEPKGQVVLAKDLERSQIILEEDDLLVIPQKTNVVMIHGEVQFPNAVIYRENLDVKDYIAQSGGFTDRADEDKILVLHLDGSFSIQDSGWFTGNIKLRPGDEIFVIPEVDSKTFQLGKDVAQVLFNVAATARILLAL</sequence>
<reference evidence="6" key="1">
    <citation type="submission" date="2017-04" db="EMBL/GenBank/DDBJ databases">
        <authorList>
            <person name="Varghese N."/>
            <person name="Submissions S."/>
        </authorList>
    </citation>
    <scope>NUCLEOTIDE SEQUENCE [LARGE SCALE GENOMIC DNA]</scope>
    <source>
        <strain evidence="6">RKEM611</strain>
    </source>
</reference>
<dbReference type="PANTHER" id="PTHR33619">
    <property type="entry name" value="POLYSACCHARIDE EXPORT PROTEIN GFCE-RELATED"/>
    <property type="match status" value="1"/>
</dbReference>
<accession>A0A1Y6C0R2</accession>
<dbReference type="STRING" id="1513793.SAMN06296036_11211"/>
<dbReference type="Gene3D" id="3.10.560.10">
    <property type="entry name" value="Outer membrane lipoprotein wza domain like"/>
    <property type="match status" value="2"/>
</dbReference>
<dbReference type="PANTHER" id="PTHR33619:SF3">
    <property type="entry name" value="POLYSACCHARIDE EXPORT PROTEIN GFCE-RELATED"/>
    <property type="match status" value="1"/>
</dbReference>
<dbReference type="AlphaFoldDB" id="A0A1Y6C0R2"/>
<dbReference type="Gene3D" id="3.30.1950.10">
    <property type="entry name" value="wza like domain"/>
    <property type="match status" value="1"/>
</dbReference>
<dbReference type="Pfam" id="PF10531">
    <property type="entry name" value="SLBB"/>
    <property type="match status" value="1"/>
</dbReference>
<keyword evidence="1 2" id="KW-0732">Signal</keyword>
<dbReference type="InterPro" id="IPR019554">
    <property type="entry name" value="Soluble_ligand-bd"/>
</dbReference>
<dbReference type="InterPro" id="IPR003715">
    <property type="entry name" value="Poly_export_N"/>
</dbReference>
<protein>
    <submittedName>
        <fullName evidence="5">Protein involved in polysaccharide export, contains SLBB domain of the beta-grasp fold</fullName>
    </submittedName>
</protein>
<keyword evidence="6" id="KW-1185">Reference proteome</keyword>
<evidence type="ECO:0000259" key="3">
    <source>
        <dbReference type="Pfam" id="PF02563"/>
    </source>
</evidence>
<dbReference type="OrthoDB" id="9815244at2"/>
<dbReference type="Pfam" id="PF02563">
    <property type="entry name" value="Poly_export"/>
    <property type="match status" value="1"/>
</dbReference>
<feature type="domain" description="Polysaccharide export protein N-terminal" evidence="3">
    <location>
        <begin position="63"/>
        <end position="135"/>
    </location>
</feature>
<proteinExistence type="predicted"/>
<dbReference type="RefSeq" id="WP_132320306.1">
    <property type="nucleotide sequence ID" value="NZ_FWZT01000012.1"/>
</dbReference>
<dbReference type="GO" id="GO:0015159">
    <property type="term" value="F:polysaccharide transmembrane transporter activity"/>
    <property type="evidence" value="ECO:0007669"/>
    <property type="project" value="InterPro"/>
</dbReference>
<evidence type="ECO:0000313" key="6">
    <source>
        <dbReference type="Proteomes" id="UP000192907"/>
    </source>
</evidence>
<evidence type="ECO:0000256" key="2">
    <source>
        <dbReference type="SAM" id="SignalP"/>
    </source>
</evidence>
<dbReference type="Proteomes" id="UP000192907">
    <property type="component" value="Unassembled WGS sequence"/>
</dbReference>
<evidence type="ECO:0000256" key="1">
    <source>
        <dbReference type="ARBA" id="ARBA00022729"/>
    </source>
</evidence>
<dbReference type="EMBL" id="FWZT01000012">
    <property type="protein sequence ID" value="SMF39500.1"/>
    <property type="molecule type" value="Genomic_DNA"/>
</dbReference>